<dbReference type="CDD" id="cd03788">
    <property type="entry name" value="GT20_TPS"/>
    <property type="match status" value="1"/>
</dbReference>
<evidence type="ECO:0000256" key="6">
    <source>
        <dbReference type="ARBA" id="ARBA00060702"/>
    </source>
</evidence>
<sequence>MTGMQDLTGGRELVMVSNRLPVDRVIAADGTTSWRTSPGGLVTAVEPIVEQLGCVWVGWAGSADEHIEPFEIGRMRLEPVDLSRDDVERYYEGFSNGTLWPLYHDVIAPPEYHRHWWDRYVKVNRRFAERVAETAAQGAVAWIHDYQLQLVPAMLRELRPDLTIGFFLHIPFPPRGLFEQLPWRRSIIQGLLGADVIGFQRVPDAISFRTIAERYTHTQALGNTMVLPATADAPGRTVLAQEFPISIDAAAFAEVARRPETQQRAREIRAELGDPKTVMLGVDRLDYTKGIRHRLKAFDELLADDEIDASEIVLVQVASPSREQVDAYRQLRNEVELTVGRLNGEHGTIGHSPLVYLHRGYSREEMVALYLAADVLLVTPLRDGMNLVAKEYVACREDEQGVLVLSEFAGAADELKDALLVNPHDIEGLKAAFLRATHMPQEEQRRRMQGLRRAVHDNDVEHWASGFLGSMTSISETRAAAQASGTPEGATGPVSLVPQAFVPRSVGDRLRRIATASSLLVATDFDGTIAPIVPRPQDARMLPRARQALEMLSAAPGVRVALLTGRSLGGLADTGTGGEGWIVSGSHGSELTGFDVSGITGGAGGEPTDEESDRLDRITRRFERVLGSEPGVRLERKPFGVAVHTREVADPEYGRELLAAAVEFGVAEGLHVREGKQVREFSVRASDKGTVLQSIRDALPAGPVLFLGDDVTDEDAFAVLGPDDLGIKVGEGETAAAERIPDPAAAAAVLARLVELRTGIVIGSD</sequence>
<dbReference type="InterPro" id="IPR036412">
    <property type="entry name" value="HAD-like_sf"/>
</dbReference>
<evidence type="ECO:0000313" key="10">
    <source>
        <dbReference type="EMBL" id="KTR87320.1"/>
    </source>
</evidence>
<comment type="similarity">
    <text evidence="1">Belongs to the glycosyltransferase 20 family.</text>
</comment>
<protein>
    <recommendedName>
        <fullName evidence="8">Glucosylglycerol-phosphate synthase</fullName>
        <ecNumber evidence="7">2.4.1.213</ecNumber>
    </recommendedName>
    <alternativeName>
        <fullName evidence="9">Glucosyl-glycerol-phosphate synthase</fullName>
    </alternativeName>
</protein>
<evidence type="ECO:0000256" key="4">
    <source>
        <dbReference type="ARBA" id="ARBA00052754"/>
    </source>
</evidence>
<dbReference type="GO" id="GO:0033828">
    <property type="term" value="F:glucosylglycerol-phosphate synthase activity"/>
    <property type="evidence" value="ECO:0007669"/>
    <property type="project" value="UniProtKB-EC"/>
</dbReference>
<dbReference type="Gene3D" id="3.40.50.2000">
    <property type="entry name" value="Glycogen Phosphorylase B"/>
    <property type="match status" value="2"/>
</dbReference>
<keyword evidence="2" id="KW-0328">Glycosyltransferase</keyword>
<dbReference type="SUPFAM" id="SSF56784">
    <property type="entry name" value="HAD-like"/>
    <property type="match status" value="1"/>
</dbReference>
<dbReference type="NCBIfam" id="NF011071">
    <property type="entry name" value="PRK14501.1"/>
    <property type="match status" value="1"/>
</dbReference>
<evidence type="ECO:0000256" key="1">
    <source>
        <dbReference type="ARBA" id="ARBA00008799"/>
    </source>
</evidence>
<comment type="catalytic activity">
    <reaction evidence="4">
        <text>ADP-alpha-D-glucose + sn-glycerol 3-phosphate = 2-O-(alpha-D-glucopyranosyl)-sn-glycerol 3-phosphate + ADP + H(+)</text>
        <dbReference type="Rhea" id="RHEA:12881"/>
        <dbReference type="ChEBI" id="CHEBI:15378"/>
        <dbReference type="ChEBI" id="CHEBI:57498"/>
        <dbReference type="ChEBI" id="CHEBI:57597"/>
        <dbReference type="ChEBI" id="CHEBI:87089"/>
        <dbReference type="ChEBI" id="CHEBI:456216"/>
        <dbReference type="EC" id="2.4.1.213"/>
    </reaction>
</comment>
<gene>
    <name evidence="10" type="ORF">NS354_00575</name>
</gene>
<evidence type="ECO:0000256" key="8">
    <source>
        <dbReference type="ARBA" id="ARBA00069974"/>
    </source>
</evidence>
<evidence type="ECO:0000256" key="3">
    <source>
        <dbReference type="ARBA" id="ARBA00022679"/>
    </source>
</evidence>
<evidence type="ECO:0000256" key="9">
    <source>
        <dbReference type="ARBA" id="ARBA00080497"/>
    </source>
</evidence>
<name>A0A147ES18_9MICO</name>
<comment type="caution">
    <text evidence="10">The sequence shown here is derived from an EMBL/GenBank/DDBJ whole genome shotgun (WGS) entry which is preliminary data.</text>
</comment>
<dbReference type="EC" id="2.4.1.213" evidence="7"/>
<evidence type="ECO:0000313" key="11">
    <source>
        <dbReference type="Proteomes" id="UP000070810"/>
    </source>
</evidence>
<dbReference type="Pfam" id="PF00982">
    <property type="entry name" value="Glyco_transf_20"/>
    <property type="match status" value="1"/>
</dbReference>
<dbReference type="PANTHER" id="PTHR10788:SF106">
    <property type="entry name" value="BCDNA.GH08860"/>
    <property type="match status" value="1"/>
</dbReference>
<accession>A0A147ES18</accession>
<comment type="function">
    <text evidence="5">Involved in salt tolerance by producing GG-phosphate from ADP-glucose and glycerol-3-phosphate (G3P), an intermediate in the synthesis of the osmolyte glucosylglycerol (GG).</text>
</comment>
<evidence type="ECO:0000256" key="2">
    <source>
        <dbReference type="ARBA" id="ARBA00022676"/>
    </source>
</evidence>
<evidence type="ECO:0000256" key="7">
    <source>
        <dbReference type="ARBA" id="ARBA00066821"/>
    </source>
</evidence>
<dbReference type="InterPro" id="IPR001830">
    <property type="entry name" value="Glyco_trans_20"/>
</dbReference>
<dbReference type="GO" id="GO:0005992">
    <property type="term" value="P:trehalose biosynthetic process"/>
    <property type="evidence" value="ECO:0007669"/>
    <property type="project" value="InterPro"/>
</dbReference>
<dbReference type="SUPFAM" id="SSF53756">
    <property type="entry name" value="UDP-Glycosyltransferase/glycogen phosphorylase"/>
    <property type="match status" value="1"/>
</dbReference>
<dbReference type="PANTHER" id="PTHR10788">
    <property type="entry name" value="TREHALOSE-6-PHOSPHATE SYNTHASE"/>
    <property type="match status" value="1"/>
</dbReference>
<comment type="pathway">
    <text evidence="6">Glycan metabolism; glucosylglycerol biosynthesis.</text>
</comment>
<dbReference type="InterPro" id="IPR023214">
    <property type="entry name" value="HAD_sf"/>
</dbReference>
<proteinExistence type="inferred from homology"/>
<dbReference type="Pfam" id="PF02358">
    <property type="entry name" value="Trehalose_PPase"/>
    <property type="match status" value="1"/>
</dbReference>
<dbReference type="InterPro" id="IPR003337">
    <property type="entry name" value="Trehalose_PPase"/>
</dbReference>
<organism evidence="10 11">
    <name type="scientific">Leucobacter chromiiresistens</name>
    <dbReference type="NCBI Taxonomy" id="1079994"/>
    <lineage>
        <taxon>Bacteria</taxon>
        <taxon>Bacillati</taxon>
        <taxon>Actinomycetota</taxon>
        <taxon>Actinomycetes</taxon>
        <taxon>Micrococcales</taxon>
        <taxon>Microbacteriaceae</taxon>
        <taxon>Leucobacter</taxon>
    </lineage>
</organism>
<dbReference type="NCBIfam" id="TIGR00685">
    <property type="entry name" value="T6PP"/>
    <property type="match status" value="1"/>
</dbReference>
<dbReference type="Gene3D" id="3.30.70.1020">
    <property type="entry name" value="Trehalose-6-phosphate phosphatase related protein, domain 2"/>
    <property type="match status" value="1"/>
</dbReference>
<dbReference type="PATRIC" id="fig|1079994.3.peg.1883"/>
<keyword evidence="3" id="KW-0808">Transferase</keyword>
<dbReference type="Gene3D" id="3.40.50.1000">
    <property type="entry name" value="HAD superfamily/HAD-like"/>
    <property type="match status" value="1"/>
</dbReference>
<dbReference type="RefSeq" id="WP_058592689.1">
    <property type="nucleotide sequence ID" value="NZ_LDRK01000005.1"/>
</dbReference>
<dbReference type="FunFam" id="3.40.50.2000:FF:000010">
    <property type="entry name" value="Alpha,alpha-trehalose-phosphate synthase"/>
    <property type="match status" value="1"/>
</dbReference>
<keyword evidence="11" id="KW-1185">Reference proteome</keyword>
<dbReference type="GO" id="GO:0003825">
    <property type="term" value="F:alpha,alpha-trehalose-phosphate synthase (UDP-forming) activity"/>
    <property type="evidence" value="ECO:0007669"/>
    <property type="project" value="TreeGrafter"/>
</dbReference>
<dbReference type="AlphaFoldDB" id="A0A147ES18"/>
<reference evidence="10 11" key="1">
    <citation type="journal article" date="2016" name="Front. Microbiol.">
        <title>Genomic Resource of Rice Seed Associated Bacteria.</title>
        <authorList>
            <person name="Midha S."/>
            <person name="Bansal K."/>
            <person name="Sharma S."/>
            <person name="Kumar N."/>
            <person name="Patil P.P."/>
            <person name="Chaudhry V."/>
            <person name="Patil P.B."/>
        </authorList>
    </citation>
    <scope>NUCLEOTIDE SEQUENCE [LARGE SCALE GENOMIC DNA]</scope>
    <source>
        <strain evidence="10 11">NS354</strain>
    </source>
</reference>
<dbReference type="Proteomes" id="UP000070810">
    <property type="component" value="Unassembled WGS sequence"/>
</dbReference>
<dbReference type="EMBL" id="LDRK01000005">
    <property type="protein sequence ID" value="KTR87320.1"/>
    <property type="molecule type" value="Genomic_DNA"/>
</dbReference>
<evidence type="ECO:0000256" key="5">
    <source>
        <dbReference type="ARBA" id="ARBA00055920"/>
    </source>
</evidence>